<evidence type="ECO:0000256" key="2">
    <source>
        <dbReference type="SAM" id="Phobius"/>
    </source>
</evidence>
<evidence type="ECO:0000313" key="3">
    <source>
        <dbReference type="EMBL" id="MDV2910873.1"/>
    </source>
</evidence>
<organism evidence="3 4">
    <name type="scientific">Pediococcus acidilactici</name>
    <dbReference type="NCBI Taxonomy" id="1254"/>
    <lineage>
        <taxon>Bacteria</taxon>
        <taxon>Bacillati</taxon>
        <taxon>Bacillota</taxon>
        <taxon>Bacilli</taxon>
        <taxon>Lactobacillales</taxon>
        <taxon>Lactobacillaceae</taxon>
        <taxon>Pediococcus</taxon>
        <taxon>Pediococcus acidilactici group</taxon>
    </lineage>
</organism>
<reference evidence="3" key="1">
    <citation type="journal article" date="2023" name="PeerJ">
        <title>Selection and evaluation of lactic acid bacteria from chicken feces in Thailand as potential probiotics.</title>
        <authorList>
            <person name="Khurajog B."/>
            <person name="Disastra Y."/>
            <person name="Lawwyne L.D."/>
            <person name="Sirichokchatchawan W."/>
            <person name="Niyomtham W."/>
            <person name="Yindee J."/>
            <person name="Hampson D.J."/>
            <person name="Prapasarakul N."/>
        </authorList>
    </citation>
    <scope>NUCLEOTIDE SEQUENCE</scope>
    <source>
        <strain evidence="3">BF14</strain>
    </source>
</reference>
<dbReference type="EMBL" id="JAWJAX010000003">
    <property type="protein sequence ID" value="MDV2910873.1"/>
    <property type="molecule type" value="Genomic_DNA"/>
</dbReference>
<accession>A0AAW8YLS7</accession>
<feature type="compositionally biased region" description="Basic and acidic residues" evidence="1">
    <location>
        <begin position="84"/>
        <end position="93"/>
    </location>
</feature>
<gene>
    <name evidence="3" type="ORF">R0H03_03215</name>
</gene>
<keyword evidence="2" id="KW-1133">Transmembrane helix</keyword>
<comment type="caution">
    <text evidence="3">The sequence shown here is derived from an EMBL/GenBank/DDBJ whole genome shotgun (WGS) entry which is preliminary data.</text>
</comment>
<feature type="region of interest" description="Disordered" evidence="1">
    <location>
        <begin position="205"/>
        <end position="229"/>
    </location>
</feature>
<feature type="compositionally biased region" description="Acidic residues" evidence="1">
    <location>
        <begin position="94"/>
        <end position="140"/>
    </location>
</feature>
<dbReference type="Proteomes" id="UP001280415">
    <property type="component" value="Unassembled WGS sequence"/>
</dbReference>
<keyword evidence="2" id="KW-0812">Transmembrane</keyword>
<keyword evidence="2" id="KW-0472">Membrane</keyword>
<proteinExistence type="predicted"/>
<evidence type="ECO:0000313" key="4">
    <source>
        <dbReference type="Proteomes" id="UP001280415"/>
    </source>
</evidence>
<sequence>MKKESTGFWGCVGIVILFFLLIKFWYIIIIGLGIWAIYHYREPIMDFYHRKPLIALVIGFFSVILLITGIAIAETPSSDTNSSKTEKVAKSSDDSDEDIDESDEDDFEEDVDDSSSDNDVDDESDNSEETSSDEDYDTDEASSKSDTDSVTSSDDNESSNEVSSSSTEKVSSTQEGDWTVAGPGMVFVSDSNLYYSRVKNPGNFQYVSQQDADSSGAHRAPRGNEYARP</sequence>
<evidence type="ECO:0000256" key="1">
    <source>
        <dbReference type="SAM" id="MobiDB-lite"/>
    </source>
</evidence>
<reference evidence="3" key="2">
    <citation type="submission" date="2023-10" db="EMBL/GenBank/DDBJ databases">
        <authorList>
            <person name="Khurajog B."/>
        </authorList>
    </citation>
    <scope>NUCLEOTIDE SEQUENCE</scope>
    <source>
        <strain evidence="3">BF14</strain>
    </source>
</reference>
<feature type="compositionally biased region" description="Low complexity" evidence="1">
    <location>
        <begin position="148"/>
        <end position="173"/>
    </location>
</feature>
<feature type="region of interest" description="Disordered" evidence="1">
    <location>
        <begin position="76"/>
        <end position="184"/>
    </location>
</feature>
<feature type="transmembrane region" description="Helical" evidence="2">
    <location>
        <begin position="12"/>
        <end position="40"/>
    </location>
</feature>
<dbReference type="RefSeq" id="WP_317051997.1">
    <property type="nucleotide sequence ID" value="NZ_CP140878.1"/>
</dbReference>
<protein>
    <submittedName>
        <fullName evidence="3">CvpA family protein</fullName>
    </submittedName>
</protein>
<name>A0AAW8YLS7_PEDAC</name>
<feature type="transmembrane region" description="Helical" evidence="2">
    <location>
        <begin position="52"/>
        <end position="73"/>
    </location>
</feature>
<dbReference type="AlphaFoldDB" id="A0AAW8YLS7"/>